<dbReference type="Gene3D" id="1.20.1250.20">
    <property type="entry name" value="MFS general substrate transporter like domains"/>
    <property type="match status" value="2"/>
</dbReference>
<reference evidence="8" key="1">
    <citation type="submission" date="2018-08" db="EMBL/GenBank/DDBJ databases">
        <title>Draft genome sequence of azole-resistant Aspergillus thermomutatus (Neosartorya pseudofischeri) strain HMR AF 39, isolated from a human nasal aspirate.</title>
        <authorList>
            <person name="Parent-Michaud M."/>
            <person name="Dufresne P.J."/>
            <person name="Fournier E."/>
            <person name="Martineau C."/>
            <person name="Moreira S."/>
            <person name="Perkins V."/>
            <person name="De Repentigny L."/>
            <person name="Dufresne S.F."/>
        </authorList>
    </citation>
    <scope>NUCLEOTIDE SEQUENCE [LARGE SCALE GENOMIC DNA]</scope>
    <source>
        <strain evidence="8">HMR AF 39</strain>
    </source>
</reference>
<evidence type="ECO:0000256" key="4">
    <source>
        <dbReference type="ARBA" id="ARBA00023136"/>
    </source>
</evidence>
<proteinExistence type="predicted"/>
<feature type="compositionally biased region" description="Low complexity" evidence="5">
    <location>
        <begin position="8"/>
        <end position="23"/>
    </location>
</feature>
<dbReference type="VEuPathDB" id="FungiDB:CDV56_101404"/>
<feature type="transmembrane region" description="Helical" evidence="6">
    <location>
        <begin position="188"/>
        <end position="208"/>
    </location>
</feature>
<dbReference type="PANTHER" id="PTHR23514:SF15">
    <property type="entry name" value="TRANSPORTER, PUTATIVE (AFU_ORTHOLOGUE AFUA_8G05090)-RELATED"/>
    <property type="match status" value="1"/>
</dbReference>
<accession>A0A397HBJ5</accession>
<dbReference type="Proteomes" id="UP000215305">
    <property type="component" value="Unassembled WGS sequence"/>
</dbReference>
<dbReference type="InterPro" id="IPR051788">
    <property type="entry name" value="MFS_Transporter"/>
</dbReference>
<dbReference type="FunFam" id="1.20.1250.20:FF:000555">
    <property type="entry name" value="MFS transporter, putative (AFU_orthologue AFUA_8G05090)"/>
    <property type="match status" value="1"/>
</dbReference>
<dbReference type="InterPro" id="IPR036259">
    <property type="entry name" value="MFS_trans_sf"/>
</dbReference>
<feature type="transmembrane region" description="Helical" evidence="6">
    <location>
        <begin position="303"/>
        <end position="322"/>
    </location>
</feature>
<feature type="region of interest" description="Disordered" evidence="5">
    <location>
        <begin position="1"/>
        <end position="23"/>
    </location>
</feature>
<keyword evidence="4 6" id="KW-0472">Membrane</keyword>
<dbReference type="InterPro" id="IPR011701">
    <property type="entry name" value="MFS"/>
</dbReference>
<organism evidence="8 9">
    <name type="scientific">Aspergillus thermomutatus</name>
    <name type="common">Neosartorya pseudofischeri</name>
    <dbReference type="NCBI Taxonomy" id="41047"/>
    <lineage>
        <taxon>Eukaryota</taxon>
        <taxon>Fungi</taxon>
        <taxon>Dikarya</taxon>
        <taxon>Ascomycota</taxon>
        <taxon>Pezizomycotina</taxon>
        <taxon>Eurotiomycetes</taxon>
        <taxon>Eurotiomycetidae</taxon>
        <taxon>Eurotiales</taxon>
        <taxon>Aspergillaceae</taxon>
        <taxon>Aspergillus</taxon>
        <taxon>Aspergillus subgen. Fumigati</taxon>
    </lineage>
</organism>
<gene>
    <name evidence="8" type="ORF">CDV56_101404</name>
</gene>
<evidence type="ECO:0000256" key="6">
    <source>
        <dbReference type="SAM" id="Phobius"/>
    </source>
</evidence>
<dbReference type="GeneID" id="38123378"/>
<dbReference type="OrthoDB" id="413079at2759"/>
<feature type="transmembrane region" description="Helical" evidence="6">
    <location>
        <begin position="328"/>
        <end position="349"/>
    </location>
</feature>
<keyword evidence="9" id="KW-1185">Reference proteome</keyword>
<evidence type="ECO:0000313" key="8">
    <source>
        <dbReference type="EMBL" id="RHZ57780.1"/>
    </source>
</evidence>
<dbReference type="Pfam" id="PF07690">
    <property type="entry name" value="MFS_1"/>
    <property type="match status" value="1"/>
</dbReference>
<dbReference type="AlphaFoldDB" id="A0A397HBJ5"/>
<evidence type="ECO:0000256" key="3">
    <source>
        <dbReference type="ARBA" id="ARBA00022989"/>
    </source>
</evidence>
<feature type="transmembrane region" description="Helical" evidence="6">
    <location>
        <begin position="273"/>
        <end position="291"/>
    </location>
</feature>
<evidence type="ECO:0000256" key="1">
    <source>
        <dbReference type="ARBA" id="ARBA00004141"/>
    </source>
</evidence>
<comment type="caution">
    <text evidence="8">The sequence shown here is derived from an EMBL/GenBank/DDBJ whole genome shotgun (WGS) entry which is preliminary data.</text>
</comment>
<comment type="subcellular location">
    <subcellularLocation>
        <location evidence="1">Membrane</location>
        <topology evidence="1">Multi-pass membrane protein</topology>
    </subcellularLocation>
</comment>
<dbReference type="GO" id="GO:0016020">
    <property type="term" value="C:membrane"/>
    <property type="evidence" value="ECO:0007669"/>
    <property type="project" value="UniProtKB-SubCell"/>
</dbReference>
<dbReference type="EMBL" id="NKHU02000075">
    <property type="protein sequence ID" value="RHZ57780.1"/>
    <property type="molecule type" value="Genomic_DNA"/>
</dbReference>
<dbReference type="GO" id="GO:0022857">
    <property type="term" value="F:transmembrane transporter activity"/>
    <property type="evidence" value="ECO:0007669"/>
    <property type="project" value="InterPro"/>
</dbReference>
<feature type="transmembrane region" description="Helical" evidence="6">
    <location>
        <begin position="100"/>
        <end position="119"/>
    </location>
</feature>
<feature type="transmembrane region" description="Helical" evidence="6">
    <location>
        <begin position="73"/>
        <end position="93"/>
    </location>
</feature>
<dbReference type="STRING" id="41047.A0A397HBJ5"/>
<sequence>MDTETQNDSSSQDVENSSSKDSSFFTQKDASQVVGRVISTNYAVMMAGLNDAATGVLIPYIQPAYDIGLLKVSMVYLVNFAGWLVASFANIHVCSRLGSGGTLVVGATVQCFGYALMFWKPPYPLFMTAFFFTGMGVAFQDAQANTFTITVKNAHRWLGILHAIYGVGTIIAPLIANTIASRTPYWHYYYLTTFVLGILNIVLLAWTFRKGLFRPNVSNAKDTASAEMKATLTNKVVWIFNGFFFLYVGAEVASGGWLVQFLVSVRHGDPKRVGYVASGFWTGFTLGRVLLADITHKLGERRMVFVYIALAIALQVMFWLIPNIIANAVTVCLLGFFIGPFYPVGLYVLTKVIPQDLHIGALGFTASLGQAGSAAFPFMTGAIASKAGVQVMQPIMVGLLVGIGIFWALLPKAEVTQAGEINRAAHKEMRLGSKSGKLTITLHVRNK</sequence>
<feature type="transmembrane region" description="Helical" evidence="6">
    <location>
        <begin position="236"/>
        <end position="261"/>
    </location>
</feature>
<evidence type="ECO:0000259" key="7">
    <source>
        <dbReference type="PROSITE" id="PS50850"/>
    </source>
</evidence>
<feature type="transmembrane region" description="Helical" evidence="6">
    <location>
        <begin position="154"/>
        <end position="176"/>
    </location>
</feature>
<dbReference type="RefSeq" id="XP_026615162.1">
    <property type="nucleotide sequence ID" value="XM_026755023.1"/>
</dbReference>
<evidence type="ECO:0000256" key="2">
    <source>
        <dbReference type="ARBA" id="ARBA00022692"/>
    </source>
</evidence>
<feature type="transmembrane region" description="Helical" evidence="6">
    <location>
        <begin position="391"/>
        <end position="410"/>
    </location>
</feature>
<feature type="transmembrane region" description="Helical" evidence="6">
    <location>
        <begin position="125"/>
        <end position="142"/>
    </location>
</feature>
<protein>
    <recommendedName>
        <fullName evidence="7">Major facilitator superfamily (MFS) profile domain-containing protein</fullName>
    </recommendedName>
</protein>
<feature type="domain" description="Major facilitator superfamily (MFS) profile" evidence="7">
    <location>
        <begin position="36"/>
        <end position="416"/>
    </location>
</feature>
<dbReference type="PANTHER" id="PTHR23514">
    <property type="entry name" value="BYPASS OF STOP CODON PROTEIN 6"/>
    <property type="match status" value="1"/>
</dbReference>
<dbReference type="InterPro" id="IPR020846">
    <property type="entry name" value="MFS_dom"/>
</dbReference>
<dbReference type="PROSITE" id="PS50850">
    <property type="entry name" value="MFS"/>
    <property type="match status" value="1"/>
</dbReference>
<evidence type="ECO:0000313" key="9">
    <source>
        <dbReference type="Proteomes" id="UP000215305"/>
    </source>
</evidence>
<dbReference type="SUPFAM" id="SSF103473">
    <property type="entry name" value="MFS general substrate transporter"/>
    <property type="match status" value="1"/>
</dbReference>
<feature type="transmembrane region" description="Helical" evidence="6">
    <location>
        <begin position="361"/>
        <end position="385"/>
    </location>
</feature>
<keyword evidence="2 6" id="KW-0812">Transmembrane</keyword>
<keyword evidence="3 6" id="KW-1133">Transmembrane helix</keyword>
<name>A0A397HBJ5_ASPTH</name>
<evidence type="ECO:0000256" key="5">
    <source>
        <dbReference type="SAM" id="MobiDB-lite"/>
    </source>
</evidence>